<comment type="similarity">
    <text evidence="1">Belongs to the GSP E family.</text>
</comment>
<comment type="caution">
    <text evidence="4">The sequence shown here is derived from an EMBL/GenBank/DDBJ whole genome shotgun (WGS) entry which is preliminary data.</text>
</comment>
<dbReference type="InterPro" id="IPR001482">
    <property type="entry name" value="T2SS/T4SS_dom"/>
</dbReference>
<gene>
    <name evidence="4" type="ORF">AUJ95_00610</name>
</gene>
<dbReference type="AlphaFoldDB" id="A0A1J5EL49"/>
<dbReference type="EMBL" id="MNYI01000015">
    <property type="protein sequence ID" value="OIP43480.1"/>
    <property type="molecule type" value="Genomic_DNA"/>
</dbReference>
<evidence type="ECO:0000256" key="1">
    <source>
        <dbReference type="ARBA" id="ARBA00006611"/>
    </source>
</evidence>
<dbReference type="PANTHER" id="PTHR30486:SF6">
    <property type="entry name" value="TYPE IV PILUS RETRACTATION ATPASE PILT"/>
    <property type="match status" value="1"/>
</dbReference>
<dbReference type="PROSITE" id="PS00662">
    <property type="entry name" value="T2SP_E"/>
    <property type="match status" value="1"/>
</dbReference>
<evidence type="ECO:0000313" key="5">
    <source>
        <dbReference type="Proteomes" id="UP000183085"/>
    </source>
</evidence>
<dbReference type="STRING" id="1817895.AUJ95_00610"/>
<dbReference type="Gene3D" id="3.30.450.90">
    <property type="match status" value="1"/>
</dbReference>
<sequence>MIDVSELLLLTKEKNASDLHLSAGIPPTLRIHGTLEKVSNELLSKEDMHTMLYDVLSDENRARFEENKELDFSIELSGVGRFRVNAFYQRRGEGASFRLIPEVIKSIADLGLPPIVEKLAHIERGLVLVTGPTGSGKSTTLASMIDIINVERYQHIITIEDPIEFVHQAKNCLVNQREIGFHTKSFTAALRSALREDPDVILVGEMRDLETISMALTAAETGHVVFATLHTNSAPQTIDRIVDVFPPHQQSQIRAQLSDSLQGVVSQTLIPVMDGRGRVCAAEVMVASSAIRNLIREGKTHQMPSIIQTSARDGMQSMDQTLRNLVMQRKISPDDALRFAIDKSGFERSHPAPAGMSTGAGAPSKYGQPQQRPVGEPPRGIGQRFY</sequence>
<reference evidence="4 5" key="1">
    <citation type="journal article" date="2016" name="Environ. Microbiol.">
        <title>Genomic resolution of a cold subsurface aquifer community provides metabolic insights for novel microbes adapted to high CO concentrations.</title>
        <authorList>
            <person name="Probst A.J."/>
            <person name="Castelle C.J."/>
            <person name="Singh A."/>
            <person name="Brown C.T."/>
            <person name="Anantharaman K."/>
            <person name="Sharon I."/>
            <person name="Hug L.A."/>
            <person name="Burstein D."/>
            <person name="Emerson J.B."/>
            <person name="Thomas B.C."/>
            <person name="Banfield J.F."/>
        </authorList>
    </citation>
    <scope>NUCLEOTIDE SEQUENCE [LARGE SCALE GENOMIC DNA]</scope>
    <source>
        <strain evidence="4">CG2_30_40_21</strain>
    </source>
</reference>
<dbReference type="PANTHER" id="PTHR30486">
    <property type="entry name" value="TWITCHING MOTILITY PROTEIN PILT"/>
    <property type="match status" value="1"/>
</dbReference>
<dbReference type="GO" id="GO:0016887">
    <property type="term" value="F:ATP hydrolysis activity"/>
    <property type="evidence" value="ECO:0007669"/>
    <property type="project" value="InterPro"/>
</dbReference>
<name>A0A1J5EL49_9BACT</name>
<evidence type="ECO:0000256" key="2">
    <source>
        <dbReference type="SAM" id="MobiDB-lite"/>
    </source>
</evidence>
<dbReference type="InterPro" id="IPR006321">
    <property type="entry name" value="PilT/PilU"/>
</dbReference>
<dbReference type="InterPro" id="IPR050921">
    <property type="entry name" value="T4SS_GSP_E_ATPase"/>
</dbReference>
<dbReference type="SUPFAM" id="SSF52540">
    <property type="entry name" value="P-loop containing nucleoside triphosphate hydrolases"/>
    <property type="match status" value="1"/>
</dbReference>
<dbReference type="SMART" id="SM00382">
    <property type="entry name" value="AAA"/>
    <property type="match status" value="1"/>
</dbReference>
<protein>
    <submittedName>
        <fullName evidence="4">Twitching motility protein PilT</fullName>
    </submittedName>
</protein>
<dbReference type="Gene3D" id="3.40.50.300">
    <property type="entry name" value="P-loop containing nucleotide triphosphate hydrolases"/>
    <property type="match status" value="1"/>
</dbReference>
<dbReference type="InterPro" id="IPR003593">
    <property type="entry name" value="AAA+_ATPase"/>
</dbReference>
<organism evidence="4 5">
    <name type="scientific">Candidatus Desantisbacteria bacterium CG2_30_40_21</name>
    <dbReference type="NCBI Taxonomy" id="1817895"/>
    <lineage>
        <taxon>Bacteria</taxon>
        <taxon>Candidatus Desantisiibacteriota</taxon>
    </lineage>
</organism>
<dbReference type="InterPro" id="IPR027417">
    <property type="entry name" value="P-loop_NTPase"/>
</dbReference>
<feature type="region of interest" description="Disordered" evidence="2">
    <location>
        <begin position="346"/>
        <end position="386"/>
    </location>
</feature>
<evidence type="ECO:0000313" key="4">
    <source>
        <dbReference type="EMBL" id="OIP43480.1"/>
    </source>
</evidence>
<dbReference type="Pfam" id="PF00437">
    <property type="entry name" value="T2SSE"/>
    <property type="match status" value="1"/>
</dbReference>
<dbReference type="GO" id="GO:0005524">
    <property type="term" value="F:ATP binding"/>
    <property type="evidence" value="ECO:0007669"/>
    <property type="project" value="InterPro"/>
</dbReference>
<dbReference type="NCBIfam" id="TIGR01420">
    <property type="entry name" value="pilT_fam"/>
    <property type="match status" value="1"/>
</dbReference>
<evidence type="ECO:0000259" key="3">
    <source>
        <dbReference type="PROSITE" id="PS00662"/>
    </source>
</evidence>
<feature type="domain" description="Bacterial type II secretion system protein E" evidence="3">
    <location>
        <begin position="194"/>
        <end position="208"/>
    </location>
</feature>
<accession>A0A1J5EL49</accession>
<dbReference type="Proteomes" id="UP000183085">
    <property type="component" value="Unassembled WGS sequence"/>
</dbReference>
<dbReference type="CDD" id="cd01131">
    <property type="entry name" value="PilT"/>
    <property type="match status" value="1"/>
</dbReference>
<proteinExistence type="inferred from homology"/>